<dbReference type="RefSeq" id="WP_344843028.1">
    <property type="nucleotide sequence ID" value="NZ_BAABDF010000003.1"/>
</dbReference>
<evidence type="ECO:0000313" key="3">
    <source>
        <dbReference type="Proteomes" id="UP001399917"/>
    </source>
</evidence>
<dbReference type="Pfam" id="PF03966">
    <property type="entry name" value="Trm112p"/>
    <property type="match status" value="1"/>
</dbReference>
<name>A0ABP7JXH4_9RHOB</name>
<keyword evidence="3" id="KW-1185">Reference proteome</keyword>
<organism evidence="2 3">
    <name type="scientific">Celeribacter arenosi</name>
    <dbReference type="NCBI Taxonomy" id="792649"/>
    <lineage>
        <taxon>Bacteria</taxon>
        <taxon>Pseudomonadati</taxon>
        <taxon>Pseudomonadota</taxon>
        <taxon>Alphaproteobacteria</taxon>
        <taxon>Rhodobacterales</taxon>
        <taxon>Roseobacteraceae</taxon>
        <taxon>Celeribacter</taxon>
    </lineage>
</organism>
<dbReference type="Proteomes" id="UP001399917">
    <property type="component" value="Unassembled WGS sequence"/>
</dbReference>
<dbReference type="HAMAP" id="MF_01187">
    <property type="entry name" value="UPF0434"/>
    <property type="match status" value="1"/>
</dbReference>
<dbReference type="InterPro" id="IPR005651">
    <property type="entry name" value="Trm112-like"/>
</dbReference>
<accession>A0ABP7JXH4</accession>
<protein>
    <recommendedName>
        <fullName evidence="1">UPF0434 protein GCM10022404_04950</fullName>
    </recommendedName>
</protein>
<gene>
    <name evidence="2" type="ORF">GCM10022404_04950</name>
</gene>
<dbReference type="Gene3D" id="2.20.25.10">
    <property type="match status" value="1"/>
</dbReference>
<dbReference type="PANTHER" id="PTHR33505:SF4">
    <property type="entry name" value="PROTEIN PREY, MITOCHONDRIAL"/>
    <property type="match status" value="1"/>
</dbReference>
<dbReference type="SUPFAM" id="SSF158997">
    <property type="entry name" value="Trm112p-like"/>
    <property type="match status" value="1"/>
</dbReference>
<proteinExistence type="inferred from homology"/>
<reference evidence="3" key="1">
    <citation type="journal article" date="2019" name="Int. J. Syst. Evol. Microbiol.">
        <title>The Global Catalogue of Microorganisms (GCM) 10K type strain sequencing project: providing services to taxonomists for standard genome sequencing and annotation.</title>
        <authorList>
            <consortium name="The Broad Institute Genomics Platform"/>
            <consortium name="The Broad Institute Genome Sequencing Center for Infectious Disease"/>
            <person name="Wu L."/>
            <person name="Ma J."/>
        </authorList>
    </citation>
    <scope>NUCLEOTIDE SEQUENCE [LARGE SCALE GENOMIC DNA]</scope>
    <source>
        <strain evidence="3">JCM 17190</strain>
    </source>
</reference>
<dbReference type="EMBL" id="BAABDF010000003">
    <property type="protein sequence ID" value="GAA3857057.1"/>
    <property type="molecule type" value="Genomic_DNA"/>
</dbReference>
<dbReference type="PANTHER" id="PTHR33505">
    <property type="entry name" value="ZGC:162634"/>
    <property type="match status" value="1"/>
</dbReference>
<evidence type="ECO:0000256" key="1">
    <source>
        <dbReference type="HAMAP-Rule" id="MF_01187"/>
    </source>
</evidence>
<comment type="caution">
    <text evidence="2">The sequence shown here is derived from an EMBL/GenBank/DDBJ whole genome shotgun (WGS) entry which is preliminary data.</text>
</comment>
<evidence type="ECO:0000313" key="2">
    <source>
        <dbReference type="EMBL" id="GAA3857057.1"/>
    </source>
</evidence>
<comment type="similarity">
    <text evidence="1">Belongs to the UPF0434 family.</text>
</comment>
<sequence length="62" mass="6868">MDGEKPQFDRRMLEALVCPHTHATLSYDSEAQELISKSAGLAYPVRGGIPIMLVSEARHLDD</sequence>